<organism evidence="2 3">
    <name type="scientific">Anaeromassilibacillus senegalensis</name>
    <dbReference type="NCBI Taxonomy" id="1673717"/>
    <lineage>
        <taxon>Bacteria</taxon>
        <taxon>Bacillati</taxon>
        <taxon>Bacillota</taxon>
        <taxon>Clostridia</taxon>
        <taxon>Eubacteriales</taxon>
        <taxon>Acutalibacteraceae</taxon>
        <taxon>Anaeromassilibacillus</taxon>
    </lineage>
</organism>
<protein>
    <recommendedName>
        <fullName evidence="4">F5/8 type C domain-containing protein</fullName>
    </recommendedName>
</protein>
<reference evidence="2 3" key="1">
    <citation type="submission" date="2022-01" db="EMBL/GenBank/DDBJ databases">
        <title>Collection of gut derived symbiotic bacterial strains cultured from healthy donors.</title>
        <authorList>
            <person name="Lin H."/>
            <person name="Kohout C."/>
            <person name="Waligurski E."/>
            <person name="Pamer E.G."/>
        </authorList>
    </citation>
    <scope>NUCLEOTIDE SEQUENCE [LARGE SCALE GENOMIC DNA]</scope>
    <source>
        <strain evidence="2 3">DFI.7.58</strain>
    </source>
</reference>
<dbReference type="Gene3D" id="2.115.10.20">
    <property type="entry name" value="Glycosyl hydrolase domain, family 43"/>
    <property type="match status" value="3"/>
</dbReference>
<sequence>MKKKLAACLLSAAILCSGVTTAWAATPIETGFAGLSVSEHLYDWASGELSNLALNPTGVGFPKLFAEYTNGGDNLQDLADGIISSKQGPPHDEGPRNRWTNYDKQGPAFVEVEFETEQDVHQVEWFAYNDFGGVPTPKSVSVQYWDGSQWQEAANQEVTVGTYGDDTWIVPFTIDFDVFRTAKVRVTVTPQDGKSVGASELRVWGVREMLHGFEMTVPAVVPGDNQLPLSVTLETVREQAQPLYIKAVDSTGAEQTFSEEIPANTQTADFSLDLSSLAEGEIELTVSLQEDFSDARTVALTKRLSNEVFQSIYEEVKTPYEYGIVLSYSGVGTGTFDSDLIDNPNVFAIPGDDTYVYMTYVGHDGTGYRTGLARSTDMLHWEKVGKILENGEPGAWDEYNAAGYIVRDHKWGELPTPHVMADERLAMTYLASDTPGYEAGIKRAGVAFADSIFQPDGSLSQWERYPDPVLDAHDGTYPYEKGTIWKLQAIWDEENSRYVGFYNAAGGPEVMCQAYSEDLTHWEREATNPVLNQDTSPSGDVWGDSHNADADVVKIGDYWVMFYFTSSPGGIIDSFAVSKDMVHWEKSYIPLTERNSTYSSTYAHKPCVVKKNGVVYHYYNAVGSEGRLIALDTSIDLSALQRAQAISPDDCSEAWYQGLQEKITALQTELRADDGSLERIQAALSALEIYLDAGEEAEAQLLTVQWGGNASMSVEGNA</sequence>
<feature type="non-terminal residue" evidence="2">
    <location>
        <position position="718"/>
    </location>
</feature>
<keyword evidence="1" id="KW-0732">Signal</keyword>
<dbReference type="SUPFAM" id="SSF49785">
    <property type="entry name" value="Galactose-binding domain-like"/>
    <property type="match status" value="1"/>
</dbReference>
<dbReference type="Gene3D" id="2.60.120.260">
    <property type="entry name" value="Galactose-binding domain-like"/>
    <property type="match status" value="1"/>
</dbReference>
<keyword evidence="3" id="KW-1185">Reference proteome</keyword>
<dbReference type="SUPFAM" id="SSF75005">
    <property type="entry name" value="Arabinanase/levansucrase/invertase"/>
    <property type="match status" value="2"/>
</dbReference>
<evidence type="ECO:0008006" key="4">
    <source>
        <dbReference type="Google" id="ProtNLM"/>
    </source>
</evidence>
<feature type="chain" id="PRO_5045881209" description="F5/8 type C domain-containing protein" evidence="1">
    <location>
        <begin position="25"/>
        <end position="718"/>
    </location>
</feature>
<evidence type="ECO:0000256" key="1">
    <source>
        <dbReference type="SAM" id="SignalP"/>
    </source>
</evidence>
<dbReference type="EMBL" id="JAKNHQ010000026">
    <property type="protein sequence ID" value="MCG4611899.1"/>
    <property type="molecule type" value="Genomic_DNA"/>
</dbReference>
<proteinExistence type="predicted"/>
<dbReference type="Proteomes" id="UP001298681">
    <property type="component" value="Unassembled WGS sequence"/>
</dbReference>
<feature type="signal peptide" evidence="1">
    <location>
        <begin position="1"/>
        <end position="24"/>
    </location>
</feature>
<name>A0ABS9MM58_9FIRM</name>
<dbReference type="PANTHER" id="PTHR35279:SF4">
    <property type="entry name" value="GLYCOSYL HYDROLASE FAMILY 32 N-TERMINAL DOMAIN-CONTAINING PROTEIN"/>
    <property type="match status" value="1"/>
</dbReference>
<dbReference type="InterPro" id="IPR023296">
    <property type="entry name" value="Glyco_hydro_beta-prop_sf"/>
</dbReference>
<dbReference type="InterPro" id="IPR008979">
    <property type="entry name" value="Galactose-bd-like_sf"/>
</dbReference>
<evidence type="ECO:0000313" key="3">
    <source>
        <dbReference type="Proteomes" id="UP001298681"/>
    </source>
</evidence>
<comment type="caution">
    <text evidence="2">The sequence shown here is derived from an EMBL/GenBank/DDBJ whole genome shotgun (WGS) entry which is preliminary data.</text>
</comment>
<dbReference type="PANTHER" id="PTHR35279">
    <property type="match status" value="1"/>
</dbReference>
<accession>A0ABS9MM58</accession>
<gene>
    <name evidence="2" type="ORF">L0P57_13265</name>
</gene>
<evidence type="ECO:0000313" key="2">
    <source>
        <dbReference type="EMBL" id="MCG4611899.1"/>
    </source>
</evidence>